<accession>A0AAV6U9W2</accession>
<dbReference type="Proteomes" id="UP000827092">
    <property type="component" value="Unassembled WGS sequence"/>
</dbReference>
<protein>
    <recommendedName>
        <fullName evidence="3">Paramyosin</fullName>
    </recommendedName>
</protein>
<evidence type="ECO:0008006" key="3">
    <source>
        <dbReference type="Google" id="ProtNLM"/>
    </source>
</evidence>
<gene>
    <name evidence="1" type="ORF">JTE90_016501</name>
</gene>
<comment type="caution">
    <text evidence="1">The sequence shown here is derived from an EMBL/GenBank/DDBJ whole genome shotgun (WGS) entry which is preliminary data.</text>
</comment>
<proteinExistence type="predicted"/>
<name>A0AAV6U9W2_9ARAC</name>
<reference evidence="1 2" key="1">
    <citation type="journal article" date="2022" name="Nat. Ecol. Evol.">
        <title>A masculinizing supergene underlies an exaggerated male reproductive morph in a spider.</title>
        <authorList>
            <person name="Hendrickx F."/>
            <person name="De Corte Z."/>
            <person name="Sonet G."/>
            <person name="Van Belleghem S.M."/>
            <person name="Kostlbacher S."/>
            <person name="Vangestel C."/>
        </authorList>
    </citation>
    <scope>NUCLEOTIDE SEQUENCE [LARGE SCALE GENOMIC DNA]</scope>
    <source>
        <strain evidence="1">W744_W776</strain>
    </source>
</reference>
<sequence>MSYHHHRPLTGIYGDNYRYGTSLYSPNAMDVEKNYRNSLAKTHLRSDRGDLGLYSFAGSHLHGGTPAADKGSGVGAKGSLRGPNSDLYSPINTTSYGPGYYDHLRATDREPRYRPARPDYLSDEPLTTKASDVWVPSSYQTGPSKLSFEDDLNNRTTTKTTRTSEYWVPLTTHIYNTPYHTYYYKSTPFSSYTYRTADDGLYSYNYVDDFKRSATTTTTTRSKNIDALDLSVTSRNYEKMDYSNHMSKCKDIQIQLDEVNKWVQEAEYKLKSDVIGSRSQMQADLAEVAMIVDDTAKYSEDLHKVIRKQSKQINALNKQYDSVNTTLADISDSLEKSRIRCQTLQSDLSSVQSGLELAMKRKGTERLVTTRFEYER</sequence>
<keyword evidence="2" id="KW-1185">Reference proteome</keyword>
<evidence type="ECO:0000313" key="2">
    <source>
        <dbReference type="Proteomes" id="UP000827092"/>
    </source>
</evidence>
<evidence type="ECO:0000313" key="1">
    <source>
        <dbReference type="EMBL" id="KAG8180226.1"/>
    </source>
</evidence>
<organism evidence="1 2">
    <name type="scientific">Oedothorax gibbosus</name>
    <dbReference type="NCBI Taxonomy" id="931172"/>
    <lineage>
        <taxon>Eukaryota</taxon>
        <taxon>Metazoa</taxon>
        <taxon>Ecdysozoa</taxon>
        <taxon>Arthropoda</taxon>
        <taxon>Chelicerata</taxon>
        <taxon>Arachnida</taxon>
        <taxon>Araneae</taxon>
        <taxon>Araneomorphae</taxon>
        <taxon>Entelegynae</taxon>
        <taxon>Araneoidea</taxon>
        <taxon>Linyphiidae</taxon>
        <taxon>Erigoninae</taxon>
        <taxon>Oedothorax</taxon>
    </lineage>
</organism>
<dbReference type="EMBL" id="JAFNEN010000575">
    <property type="protein sequence ID" value="KAG8180226.1"/>
    <property type="molecule type" value="Genomic_DNA"/>
</dbReference>
<dbReference type="AlphaFoldDB" id="A0AAV6U9W2"/>